<proteinExistence type="inferred from homology"/>
<evidence type="ECO:0000256" key="4">
    <source>
        <dbReference type="ARBA" id="ARBA00022840"/>
    </source>
</evidence>
<reference evidence="9" key="2">
    <citation type="submission" date="2025-08" db="UniProtKB">
        <authorList>
            <consortium name="Ensembl"/>
        </authorList>
    </citation>
    <scope>IDENTIFICATION</scope>
</reference>
<keyword evidence="4 6" id="KW-0067">ATP-binding</keyword>
<comment type="similarity">
    <text evidence="6">Belongs to the DEAD box helicase family.</text>
</comment>
<dbReference type="GO" id="GO:0003724">
    <property type="term" value="F:RNA helicase activity"/>
    <property type="evidence" value="ECO:0007669"/>
    <property type="project" value="UniProtKB-EC"/>
</dbReference>
<comment type="function">
    <text evidence="6">RNA helicase.</text>
</comment>
<comment type="catalytic activity">
    <reaction evidence="6">
        <text>ATP + H2O = ADP + phosphate + H(+)</text>
        <dbReference type="Rhea" id="RHEA:13065"/>
        <dbReference type="ChEBI" id="CHEBI:15377"/>
        <dbReference type="ChEBI" id="CHEBI:15378"/>
        <dbReference type="ChEBI" id="CHEBI:30616"/>
        <dbReference type="ChEBI" id="CHEBI:43474"/>
        <dbReference type="ChEBI" id="CHEBI:456216"/>
        <dbReference type="EC" id="3.6.4.13"/>
    </reaction>
</comment>
<evidence type="ECO:0000256" key="2">
    <source>
        <dbReference type="ARBA" id="ARBA00022801"/>
    </source>
</evidence>
<evidence type="ECO:0000313" key="9">
    <source>
        <dbReference type="Ensembl" id="ENSSFOP00015021492.2"/>
    </source>
</evidence>
<keyword evidence="6" id="KW-0694">RNA-binding</keyword>
<evidence type="ECO:0000313" key="10">
    <source>
        <dbReference type="Proteomes" id="UP000694397"/>
    </source>
</evidence>
<keyword evidence="1 6" id="KW-0547">Nucleotide-binding</keyword>
<dbReference type="GeneTree" id="ENSGT00940000153783"/>
<protein>
    <recommendedName>
        <fullName evidence="6">ATP-dependent RNA helicase</fullName>
        <ecNumber evidence="6">3.6.4.13</ecNumber>
    </recommendedName>
</protein>
<evidence type="ECO:0000256" key="6">
    <source>
        <dbReference type="RuleBase" id="RU365068"/>
    </source>
</evidence>
<reference evidence="9" key="3">
    <citation type="submission" date="2025-09" db="UniProtKB">
        <authorList>
            <consortium name="Ensembl"/>
        </authorList>
    </citation>
    <scope>IDENTIFICATION</scope>
</reference>
<dbReference type="PROSITE" id="PS51192">
    <property type="entry name" value="HELICASE_ATP_BIND_1"/>
    <property type="match status" value="1"/>
</dbReference>
<feature type="domain" description="Helicase ATP-binding" evidence="7">
    <location>
        <begin position="56"/>
        <end position="141"/>
    </location>
</feature>
<dbReference type="Pfam" id="PF00270">
    <property type="entry name" value="DEAD"/>
    <property type="match status" value="1"/>
</dbReference>
<dbReference type="PROSITE" id="PS51195">
    <property type="entry name" value="Q_MOTIF"/>
    <property type="match status" value="1"/>
</dbReference>
<dbReference type="GO" id="GO:0003723">
    <property type="term" value="F:RNA binding"/>
    <property type="evidence" value="ECO:0007669"/>
    <property type="project" value="UniProtKB-UniRule"/>
</dbReference>
<dbReference type="AlphaFoldDB" id="A0A8C9RS44"/>
<dbReference type="Ensembl" id="ENSSFOT00015021731.2">
    <property type="protein sequence ID" value="ENSSFOP00015021492.2"/>
    <property type="gene ID" value="ENSSFOG00015000931.2"/>
</dbReference>
<evidence type="ECO:0000256" key="3">
    <source>
        <dbReference type="ARBA" id="ARBA00022806"/>
    </source>
</evidence>
<comment type="domain">
    <text evidence="6">The Q motif is unique to and characteristic of the DEAD box family of RNA helicases and controls ATP binding and hydrolysis.</text>
</comment>
<sequence length="141" mass="15293">MSADNGPEGMEPDGVIESNWNEIVDSFDDMNLREALLRGIYAYGFEKPSAIQQRAILPCIKGYDVIAQAQSGTGKTATFAISILQQIDTELRGTQALVLAPTRELAQQIQKVILALGDYMGATCHSRVQGPDLRDLPEAGL</sequence>
<dbReference type="InterPro" id="IPR014014">
    <property type="entry name" value="RNA_helicase_DEAD_Q_motif"/>
</dbReference>
<dbReference type="EC" id="3.6.4.13" evidence="6"/>
<evidence type="ECO:0000256" key="5">
    <source>
        <dbReference type="PROSITE-ProRule" id="PRU00552"/>
    </source>
</evidence>
<dbReference type="GO" id="GO:0005524">
    <property type="term" value="F:ATP binding"/>
    <property type="evidence" value="ECO:0007669"/>
    <property type="project" value="UniProtKB-UniRule"/>
</dbReference>
<dbReference type="Proteomes" id="UP000694397">
    <property type="component" value="Chromosome 13"/>
</dbReference>
<evidence type="ECO:0000259" key="7">
    <source>
        <dbReference type="PROSITE" id="PS51192"/>
    </source>
</evidence>
<dbReference type="InterPro" id="IPR014001">
    <property type="entry name" value="Helicase_ATP-bd"/>
</dbReference>
<dbReference type="GO" id="GO:0016787">
    <property type="term" value="F:hydrolase activity"/>
    <property type="evidence" value="ECO:0007669"/>
    <property type="project" value="UniProtKB-KW"/>
</dbReference>
<dbReference type="Gene3D" id="3.40.50.300">
    <property type="entry name" value="P-loop containing nucleotide triphosphate hydrolases"/>
    <property type="match status" value="1"/>
</dbReference>
<keyword evidence="2 6" id="KW-0378">Hydrolase</keyword>
<dbReference type="InterPro" id="IPR027417">
    <property type="entry name" value="P-loop_NTPase"/>
</dbReference>
<keyword evidence="10" id="KW-1185">Reference proteome</keyword>
<organism evidence="9 10">
    <name type="scientific">Scleropages formosus</name>
    <name type="common">Asian bonytongue</name>
    <name type="synonym">Osteoglossum formosum</name>
    <dbReference type="NCBI Taxonomy" id="113540"/>
    <lineage>
        <taxon>Eukaryota</taxon>
        <taxon>Metazoa</taxon>
        <taxon>Chordata</taxon>
        <taxon>Craniata</taxon>
        <taxon>Vertebrata</taxon>
        <taxon>Euteleostomi</taxon>
        <taxon>Actinopterygii</taxon>
        <taxon>Neopterygii</taxon>
        <taxon>Teleostei</taxon>
        <taxon>Osteoglossocephala</taxon>
        <taxon>Osteoglossomorpha</taxon>
        <taxon>Osteoglossiformes</taxon>
        <taxon>Osteoglossidae</taxon>
        <taxon>Scleropages</taxon>
    </lineage>
</organism>
<dbReference type="PANTHER" id="PTHR24031">
    <property type="entry name" value="RNA HELICASE"/>
    <property type="match status" value="1"/>
</dbReference>
<accession>A0A8C9RS44</accession>
<gene>
    <name evidence="9" type="primary">eif4a1a</name>
</gene>
<feature type="short sequence motif" description="Q motif" evidence="5">
    <location>
        <begin position="25"/>
        <end position="53"/>
    </location>
</feature>
<evidence type="ECO:0000256" key="1">
    <source>
        <dbReference type="ARBA" id="ARBA00022741"/>
    </source>
</evidence>
<dbReference type="InterPro" id="IPR011545">
    <property type="entry name" value="DEAD/DEAH_box_helicase_dom"/>
</dbReference>
<evidence type="ECO:0000259" key="8">
    <source>
        <dbReference type="PROSITE" id="PS51195"/>
    </source>
</evidence>
<feature type="domain" description="DEAD-box RNA helicase Q" evidence="8">
    <location>
        <begin position="25"/>
        <end position="53"/>
    </location>
</feature>
<keyword evidence="3 6" id="KW-0347">Helicase</keyword>
<dbReference type="SUPFAM" id="SSF52540">
    <property type="entry name" value="P-loop containing nucleoside triphosphate hydrolases"/>
    <property type="match status" value="1"/>
</dbReference>
<reference evidence="9 10" key="1">
    <citation type="submission" date="2019-04" db="EMBL/GenBank/DDBJ databases">
        <authorList>
            <consortium name="Wellcome Sanger Institute Data Sharing"/>
        </authorList>
    </citation>
    <scope>NUCLEOTIDE SEQUENCE [LARGE SCALE GENOMIC DNA]</scope>
</reference>
<name>A0A8C9RS44_SCLFO</name>